<dbReference type="EMBL" id="JBAMMX010000024">
    <property type="protein sequence ID" value="KAK6916781.1"/>
    <property type="molecule type" value="Genomic_DNA"/>
</dbReference>
<evidence type="ECO:0000313" key="3">
    <source>
        <dbReference type="Proteomes" id="UP001370490"/>
    </source>
</evidence>
<gene>
    <name evidence="2" type="ORF">RJ641_019642</name>
</gene>
<name>A0AAN8USK8_9MAGN</name>
<feature type="domain" description="KIB1-4 beta-propeller" evidence="1">
    <location>
        <begin position="64"/>
        <end position="362"/>
    </location>
</feature>
<organism evidence="2 3">
    <name type="scientific">Dillenia turbinata</name>
    <dbReference type="NCBI Taxonomy" id="194707"/>
    <lineage>
        <taxon>Eukaryota</taxon>
        <taxon>Viridiplantae</taxon>
        <taxon>Streptophyta</taxon>
        <taxon>Embryophyta</taxon>
        <taxon>Tracheophyta</taxon>
        <taxon>Spermatophyta</taxon>
        <taxon>Magnoliopsida</taxon>
        <taxon>eudicotyledons</taxon>
        <taxon>Gunneridae</taxon>
        <taxon>Pentapetalae</taxon>
        <taxon>Dilleniales</taxon>
        <taxon>Dilleniaceae</taxon>
        <taxon>Dillenia</taxon>
    </lineage>
</organism>
<dbReference type="PANTHER" id="PTHR47123:SF15">
    <property type="entry name" value="F-BOX PROTEIN SKIP23"/>
    <property type="match status" value="1"/>
</dbReference>
<dbReference type="InterPro" id="IPR005174">
    <property type="entry name" value="KIB1-4_b-propeller"/>
</dbReference>
<dbReference type="Pfam" id="PF03478">
    <property type="entry name" value="Beta-prop_KIB1-4"/>
    <property type="match status" value="1"/>
</dbReference>
<dbReference type="AlphaFoldDB" id="A0AAN8USK8"/>
<dbReference type="InterPro" id="IPR051304">
    <property type="entry name" value="SCF_F-box_domain"/>
</dbReference>
<dbReference type="PANTHER" id="PTHR47123">
    <property type="entry name" value="F-BOX PROTEIN SKIP23"/>
    <property type="match status" value="1"/>
</dbReference>
<evidence type="ECO:0000259" key="1">
    <source>
        <dbReference type="Pfam" id="PF03478"/>
    </source>
</evidence>
<keyword evidence="3" id="KW-1185">Reference proteome</keyword>
<accession>A0AAN8USK8</accession>
<sequence length="422" mass="48526">MADWTQFPKDLLALIAKKLDSQINTIRFRSVCSAWRSSISPKSQTLYRFPILPNDAFSYSTSGFYLSKRTIYLIRLPNNESSWLIKVEQIEENGNGFSPVRVNLLCPLSNFPLVSYLSTRALDFWDFRVSELGVEYVLQYINSNPDMFFNADVGNLYMEKVALADLNVGIHDYVLLTIHVSGKLVLFRSGDKNWTIIGDLRSPYDDVLLYDGKFYAVDSTGRTVLVHIDEKLDVVAESLFGGDKKCLVELNGELMLIDMYMNMSNEDDLNNEGNDLTAMMIYFVLERTVKFKVYKLDWELHKWIEVKSLGDKVLFWADNCVFSALASDLPGCKGSCIYFTDNFYPHKIDTASWMDNNIGVYSLEDDKVLRFDDDPSCSKMFRPPDWVTSRVQNVSNLCLLLLVLNFPSFHSIRTQFVYFDSF</sequence>
<proteinExistence type="predicted"/>
<comment type="caution">
    <text evidence="2">The sequence shown here is derived from an EMBL/GenBank/DDBJ whole genome shotgun (WGS) entry which is preliminary data.</text>
</comment>
<dbReference type="Proteomes" id="UP001370490">
    <property type="component" value="Unassembled WGS sequence"/>
</dbReference>
<evidence type="ECO:0000313" key="2">
    <source>
        <dbReference type="EMBL" id="KAK6916781.1"/>
    </source>
</evidence>
<reference evidence="2 3" key="1">
    <citation type="submission" date="2023-12" db="EMBL/GenBank/DDBJ databases">
        <title>A high-quality genome assembly for Dillenia turbinata (Dilleniales).</title>
        <authorList>
            <person name="Chanderbali A."/>
        </authorList>
    </citation>
    <scope>NUCLEOTIDE SEQUENCE [LARGE SCALE GENOMIC DNA]</scope>
    <source>
        <strain evidence="2">LSX21</strain>
        <tissue evidence="2">Leaf</tissue>
    </source>
</reference>
<protein>
    <recommendedName>
        <fullName evidence="1">KIB1-4 beta-propeller domain-containing protein</fullName>
    </recommendedName>
</protein>